<dbReference type="Gene3D" id="3.30.70.330">
    <property type="match status" value="1"/>
</dbReference>
<evidence type="ECO:0000259" key="1">
    <source>
        <dbReference type="Pfam" id="PF09162"/>
    </source>
</evidence>
<dbReference type="GO" id="GO:0006406">
    <property type="term" value="P:mRNA export from nucleus"/>
    <property type="evidence" value="ECO:0007669"/>
    <property type="project" value="InterPro"/>
</dbReference>
<name>A0A0B6XV76_9EUPU</name>
<protein>
    <recommendedName>
        <fullName evidence="1">Nuclear RNA export factor Tap RNA-binding domain-containing protein</fullName>
    </recommendedName>
</protein>
<dbReference type="InterPro" id="IPR015245">
    <property type="entry name" value="Tap_RNA-bd"/>
</dbReference>
<gene>
    <name evidence="2" type="primary">ORF791</name>
</gene>
<organism evidence="2">
    <name type="scientific">Arion vulgaris</name>
    <dbReference type="NCBI Taxonomy" id="1028688"/>
    <lineage>
        <taxon>Eukaryota</taxon>
        <taxon>Metazoa</taxon>
        <taxon>Spiralia</taxon>
        <taxon>Lophotrochozoa</taxon>
        <taxon>Mollusca</taxon>
        <taxon>Gastropoda</taxon>
        <taxon>Heterobranchia</taxon>
        <taxon>Euthyneura</taxon>
        <taxon>Panpulmonata</taxon>
        <taxon>Eupulmonata</taxon>
        <taxon>Stylommatophora</taxon>
        <taxon>Helicina</taxon>
        <taxon>Arionoidea</taxon>
        <taxon>Arionidae</taxon>
        <taxon>Arion</taxon>
    </lineage>
</organism>
<accession>A0A0B6XV76</accession>
<dbReference type="AlphaFoldDB" id="A0A0B6XV76"/>
<dbReference type="InterPro" id="IPR012677">
    <property type="entry name" value="Nucleotide-bd_a/b_plait_sf"/>
</dbReference>
<proteinExistence type="predicted"/>
<evidence type="ECO:0000313" key="2">
    <source>
        <dbReference type="EMBL" id="CEK47210.1"/>
    </source>
</evidence>
<feature type="domain" description="Nuclear RNA export factor Tap RNA-binding" evidence="1">
    <location>
        <begin position="22"/>
        <end position="62"/>
    </location>
</feature>
<feature type="non-terminal residue" evidence="2">
    <location>
        <position position="1"/>
    </location>
</feature>
<feature type="non-terminal residue" evidence="2">
    <location>
        <position position="68"/>
    </location>
</feature>
<dbReference type="GO" id="GO:0005737">
    <property type="term" value="C:cytoplasm"/>
    <property type="evidence" value="ECO:0007669"/>
    <property type="project" value="InterPro"/>
</dbReference>
<reference evidence="2" key="1">
    <citation type="submission" date="2014-12" db="EMBL/GenBank/DDBJ databases">
        <title>Insight into the proteome of Arion vulgaris.</title>
        <authorList>
            <person name="Aradska J."/>
            <person name="Bulat T."/>
            <person name="Smidak R."/>
            <person name="Sarate P."/>
            <person name="Gangsoo J."/>
            <person name="Sialana F."/>
            <person name="Bilban M."/>
            <person name="Lubec G."/>
        </authorList>
    </citation>
    <scope>NUCLEOTIDE SEQUENCE</scope>
    <source>
        <tissue evidence="2">Skin</tissue>
    </source>
</reference>
<dbReference type="EMBL" id="HACG01000345">
    <property type="protein sequence ID" value="CEK47210.1"/>
    <property type="molecule type" value="Transcribed_RNA"/>
</dbReference>
<sequence>LKNCRECSIDEILAELKMSNNGFVPYKVEKNQREEINFFVKNQEVADNLKSLSRRITNPKTRQNIDIS</sequence>
<dbReference type="GO" id="GO:0003723">
    <property type="term" value="F:RNA binding"/>
    <property type="evidence" value="ECO:0007669"/>
    <property type="project" value="InterPro"/>
</dbReference>
<dbReference type="Pfam" id="PF09162">
    <property type="entry name" value="Tap-RNA_bind"/>
    <property type="match status" value="1"/>
</dbReference>